<name>A0ABQ8U4Z2_9EUKA</name>
<reference evidence="3" key="1">
    <citation type="journal article" date="2022" name="bioRxiv">
        <title>Genomics of Preaxostyla Flagellates Illuminates Evolutionary Transitions and the Path Towards Mitochondrial Loss.</title>
        <authorList>
            <person name="Novak L.V.F."/>
            <person name="Treitli S.C."/>
            <person name="Pyrih J."/>
            <person name="Halakuc P."/>
            <person name="Pipaliya S.V."/>
            <person name="Vacek V."/>
            <person name="Brzon O."/>
            <person name="Soukal P."/>
            <person name="Eme L."/>
            <person name="Dacks J.B."/>
            <person name="Karnkowska A."/>
            <person name="Elias M."/>
            <person name="Hampl V."/>
        </authorList>
    </citation>
    <scope>NUCLEOTIDE SEQUENCE</scope>
    <source>
        <strain evidence="3">RCP-MX</strain>
    </source>
</reference>
<dbReference type="Proteomes" id="UP001141327">
    <property type="component" value="Unassembled WGS sequence"/>
</dbReference>
<gene>
    <name evidence="3" type="ORF">PAPYR_10869</name>
</gene>
<accession>A0ABQ8U4Z2</accession>
<comment type="caution">
    <text evidence="3">The sequence shown here is derived from an EMBL/GenBank/DDBJ whole genome shotgun (WGS) entry which is preliminary data.</text>
</comment>
<feature type="region of interest" description="Disordered" evidence="1">
    <location>
        <begin position="1"/>
        <end position="91"/>
    </location>
</feature>
<keyword evidence="2" id="KW-0472">Membrane</keyword>
<keyword evidence="4" id="KW-1185">Reference proteome</keyword>
<evidence type="ECO:0000313" key="3">
    <source>
        <dbReference type="EMBL" id="KAJ4454419.1"/>
    </source>
</evidence>
<protein>
    <submittedName>
        <fullName evidence="3">Uncharacterized protein</fullName>
    </submittedName>
</protein>
<sequence length="210" mass="22567">MASKPSPTFNPYDVLRTEEAEPVEEKKTPAPTSQGPVARRTGAKKAQRTPSASPAHASPSPAPSTSQSESEPTPAAPKKAKKPKSKKSKKSSSSPLYFVLVMLVMIAIMVFLALQCPPCRKWLAAQLQALKALNVCLAAPGDLLFLALPVDHPRLPCLQRSAPGLPRSWWLEALSRIDQNLTEGLENALVEEHLVITCSGNISSGEEVTL</sequence>
<feature type="compositionally biased region" description="Low complexity" evidence="1">
    <location>
        <begin position="49"/>
        <end position="77"/>
    </location>
</feature>
<evidence type="ECO:0000256" key="2">
    <source>
        <dbReference type="SAM" id="Phobius"/>
    </source>
</evidence>
<dbReference type="EMBL" id="JAPMOS010000158">
    <property type="protein sequence ID" value="KAJ4454419.1"/>
    <property type="molecule type" value="Genomic_DNA"/>
</dbReference>
<organism evidence="3 4">
    <name type="scientific">Paratrimastix pyriformis</name>
    <dbReference type="NCBI Taxonomy" id="342808"/>
    <lineage>
        <taxon>Eukaryota</taxon>
        <taxon>Metamonada</taxon>
        <taxon>Preaxostyla</taxon>
        <taxon>Paratrimastigidae</taxon>
        <taxon>Paratrimastix</taxon>
    </lineage>
</organism>
<feature type="compositionally biased region" description="Basic and acidic residues" evidence="1">
    <location>
        <begin position="15"/>
        <end position="28"/>
    </location>
</feature>
<feature type="compositionally biased region" description="Basic residues" evidence="1">
    <location>
        <begin position="78"/>
        <end position="90"/>
    </location>
</feature>
<evidence type="ECO:0000256" key="1">
    <source>
        <dbReference type="SAM" id="MobiDB-lite"/>
    </source>
</evidence>
<feature type="transmembrane region" description="Helical" evidence="2">
    <location>
        <begin position="96"/>
        <end position="114"/>
    </location>
</feature>
<keyword evidence="2" id="KW-0812">Transmembrane</keyword>
<keyword evidence="2" id="KW-1133">Transmembrane helix</keyword>
<evidence type="ECO:0000313" key="4">
    <source>
        <dbReference type="Proteomes" id="UP001141327"/>
    </source>
</evidence>
<proteinExistence type="predicted"/>